<proteinExistence type="inferred from homology"/>
<name>A0A9N9MU70_9CUCU</name>
<gene>
    <name evidence="9" type="ORF">CEUTPL_LOCUS11449</name>
</gene>
<dbReference type="PANTHER" id="PTHR13450:SF4">
    <property type="entry name" value="LARGE RIBOSOMAL SUBUNIT PROTEIN ML42"/>
    <property type="match status" value="1"/>
</dbReference>
<dbReference type="EMBL" id="OU892282">
    <property type="protein sequence ID" value="CAG9771007.1"/>
    <property type="molecule type" value="Genomic_DNA"/>
</dbReference>
<evidence type="ECO:0000256" key="3">
    <source>
        <dbReference type="ARBA" id="ARBA00022946"/>
    </source>
</evidence>
<keyword evidence="10" id="KW-1185">Reference proteome</keyword>
<evidence type="ECO:0000256" key="1">
    <source>
        <dbReference type="ARBA" id="ARBA00004173"/>
    </source>
</evidence>
<dbReference type="GO" id="GO:0005762">
    <property type="term" value="C:mitochondrial large ribosomal subunit"/>
    <property type="evidence" value="ECO:0007669"/>
    <property type="project" value="TreeGrafter"/>
</dbReference>
<evidence type="ECO:0000313" key="9">
    <source>
        <dbReference type="EMBL" id="CAG9771007.1"/>
    </source>
</evidence>
<comment type="subcellular location">
    <subcellularLocation>
        <location evidence="1">Mitochondrion</location>
    </subcellularLocation>
</comment>
<keyword evidence="4" id="KW-0689">Ribosomal protein</keyword>
<protein>
    <recommendedName>
        <fullName evidence="7">Large ribosomal subunit protein mL42</fullName>
    </recommendedName>
</protein>
<evidence type="ECO:0000256" key="8">
    <source>
        <dbReference type="SAM" id="MobiDB-lite"/>
    </source>
</evidence>
<sequence length="114" mass="13380">MNNRIVNLTRKIHRAYSSQHKIVCTTDGSTLVAWHPKKDIPYECTQPLPEEKIQEHPSVLKTQLTPELLSIFNKKTPEQARAELMSITNTTKHRWFPRARDKKAKKTPMDREYL</sequence>
<dbReference type="OrthoDB" id="1107506at2759"/>
<keyword evidence="6" id="KW-0687">Ribonucleoprotein</keyword>
<evidence type="ECO:0000256" key="4">
    <source>
        <dbReference type="ARBA" id="ARBA00022980"/>
    </source>
</evidence>
<keyword evidence="5" id="KW-0496">Mitochondrion</keyword>
<evidence type="ECO:0000256" key="6">
    <source>
        <dbReference type="ARBA" id="ARBA00023274"/>
    </source>
</evidence>
<feature type="compositionally biased region" description="Basic residues" evidence="8">
    <location>
        <begin position="95"/>
        <end position="106"/>
    </location>
</feature>
<accession>A0A9N9MU70</accession>
<organism evidence="9 10">
    <name type="scientific">Ceutorhynchus assimilis</name>
    <name type="common">cabbage seed weevil</name>
    <dbReference type="NCBI Taxonomy" id="467358"/>
    <lineage>
        <taxon>Eukaryota</taxon>
        <taxon>Metazoa</taxon>
        <taxon>Ecdysozoa</taxon>
        <taxon>Arthropoda</taxon>
        <taxon>Hexapoda</taxon>
        <taxon>Insecta</taxon>
        <taxon>Pterygota</taxon>
        <taxon>Neoptera</taxon>
        <taxon>Endopterygota</taxon>
        <taxon>Coleoptera</taxon>
        <taxon>Polyphaga</taxon>
        <taxon>Cucujiformia</taxon>
        <taxon>Curculionidae</taxon>
        <taxon>Ceutorhynchinae</taxon>
        <taxon>Ceutorhynchus</taxon>
    </lineage>
</organism>
<evidence type="ECO:0000256" key="7">
    <source>
        <dbReference type="ARBA" id="ARBA00035189"/>
    </source>
</evidence>
<dbReference type="AlphaFoldDB" id="A0A9N9MU70"/>
<evidence type="ECO:0000256" key="5">
    <source>
        <dbReference type="ARBA" id="ARBA00023128"/>
    </source>
</evidence>
<evidence type="ECO:0000313" key="10">
    <source>
        <dbReference type="Proteomes" id="UP001152799"/>
    </source>
</evidence>
<dbReference type="InterPro" id="IPR019346">
    <property type="entry name" value="Ribosomal_mL42"/>
</dbReference>
<feature type="region of interest" description="Disordered" evidence="8">
    <location>
        <begin position="95"/>
        <end position="114"/>
    </location>
</feature>
<dbReference type="PANTHER" id="PTHR13450">
    <property type="entry name" value="MITOCHONDRIAL 39S RIBOSOMAL PROTEIN L42"/>
    <property type="match status" value="1"/>
</dbReference>
<reference evidence="9" key="1">
    <citation type="submission" date="2022-01" db="EMBL/GenBank/DDBJ databases">
        <authorList>
            <person name="King R."/>
        </authorList>
    </citation>
    <scope>NUCLEOTIDE SEQUENCE</scope>
</reference>
<evidence type="ECO:0000256" key="2">
    <source>
        <dbReference type="ARBA" id="ARBA00005556"/>
    </source>
</evidence>
<keyword evidence="3" id="KW-0809">Transit peptide</keyword>
<dbReference type="Proteomes" id="UP001152799">
    <property type="component" value="Chromosome 6"/>
</dbReference>
<comment type="similarity">
    <text evidence="2">Belongs to the mitochondrion-specific ribosomal protein mL42 family.</text>
</comment>
<dbReference type="Pfam" id="PF10210">
    <property type="entry name" value="MRP-S32"/>
    <property type="match status" value="1"/>
</dbReference>